<dbReference type="OrthoDB" id="9180267at2"/>
<protein>
    <submittedName>
        <fullName evidence="1">Uncharacterized protein</fullName>
    </submittedName>
</protein>
<accession>A0A1I4LBX1</accession>
<proteinExistence type="predicted"/>
<keyword evidence="2" id="KW-1185">Reference proteome</keyword>
<evidence type="ECO:0000313" key="1">
    <source>
        <dbReference type="EMBL" id="SFL88440.1"/>
    </source>
</evidence>
<dbReference type="AlphaFoldDB" id="A0A1I4LBX1"/>
<reference evidence="2" key="1">
    <citation type="submission" date="2016-10" db="EMBL/GenBank/DDBJ databases">
        <authorList>
            <person name="Varghese N."/>
            <person name="Submissions S."/>
        </authorList>
    </citation>
    <scope>NUCLEOTIDE SEQUENCE [LARGE SCALE GENOMIC DNA]</scope>
    <source>
        <strain evidence="2">Nm44</strain>
    </source>
</reference>
<sequence>MRYDYQRKYKDGDLADFLAAASALPVVEAMFTDRKLAFLLRESRIALKHFTNCTVVNGFDEMARYIKNGENR</sequence>
<evidence type="ECO:0000313" key="2">
    <source>
        <dbReference type="Proteomes" id="UP000183287"/>
    </source>
</evidence>
<gene>
    <name evidence="1" type="ORF">SAMN05421863_100661</name>
</gene>
<dbReference type="Proteomes" id="UP000183287">
    <property type="component" value="Unassembled WGS sequence"/>
</dbReference>
<dbReference type="EMBL" id="FOUB01000006">
    <property type="protein sequence ID" value="SFL88440.1"/>
    <property type="molecule type" value="Genomic_DNA"/>
</dbReference>
<organism evidence="1 2">
    <name type="scientific">Nitrosomonas communis</name>
    <dbReference type="NCBI Taxonomy" id="44574"/>
    <lineage>
        <taxon>Bacteria</taxon>
        <taxon>Pseudomonadati</taxon>
        <taxon>Pseudomonadota</taxon>
        <taxon>Betaproteobacteria</taxon>
        <taxon>Nitrosomonadales</taxon>
        <taxon>Nitrosomonadaceae</taxon>
        <taxon>Nitrosomonas</taxon>
    </lineage>
</organism>
<name>A0A1I4LBX1_9PROT</name>
<dbReference type="RefSeq" id="WP_074903928.1">
    <property type="nucleotide sequence ID" value="NZ_FOUB01000006.1"/>
</dbReference>